<comment type="caution">
    <text evidence="3">The sequence shown here is derived from an EMBL/GenBank/DDBJ whole genome shotgun (WGS) entry which is preliminary data.</text>
</comment>
<protein>
    <submittedName>
        <fullName evidence="3">Uncharacterized protein</fullName>
    </submittedName>
</protein>
<evidence type="ECO:0000256" key="2">
    <source>
        <dbReference type="SAM" id="Phobius"/>
    </source>
</evidence>
<name>A0A430KZH5_9HYPO</name>
<keyword evidence="2" id="KW-0472">Membrane</keyword>
<gene>
    <name evidence="3" type="ORF">BHE90_016756</name>
</gene>
<keyword evidence="2" id="KW-0812">Transmembrane</keyword>
<evidence type="ECO:0000313" key="3">
    <source>
        <dbReference type="EMBL" id="RTE68865.1"/>
    </source>
</evidence>
<feature type="region of interest" description="Disordered" evidence="1">
    <location>
        <begin position="67"/>
        <end position="135"/>
    </location>
</feature>
<organism evidence="3 4">
    <name type="scientific">Fusarium euwallaceae</name>
    <dbReference type="NCBI Taxonomy" id="1147111"/>
    <lineage>
        <taxon>Eukaryota</taxon>
        <taxon>Fungi</taxon>
        <taxon>Dikarya</taxon>
        <taxon>Ascomycota</taxon>
        <taxon>Pezizomycotina</taxon>
        <taxon>Sordariomycetes</taxon>
        <taxon>Hypocreomycetidae</taxon>
        <taxon>Hypocreales</taxon>
        <taxon>Nectriaceae</taxon>
        <taxon>Fusarium</taxon>
        <taxon>Fusarium solani species complex</taxon>
    </lineage>
</organism>
<feature type="transmembrane region" description="Helical" evidence="2">
    <location>
        <begin position="410"/>
        <end position="428"/>
    </location>
</feature>
<dbReference type="EMBL" id="MIKF01000689">
    <property type="protein sequence ID" value="RTE68865.1"/>
    <property type="molecule type" value="Genomic_DNA"/>
</dbReference>
<feature type="compositionally biased region" description="Basic and acidic residues" evidence="1">
    <location>
        <begin position="17"/>
        <end position="28"/>
    </location>
</feature>
<evidence type="ECO:0000313" key="4">
    <source>
        <dbReference type="Proteomes" id="UP000287124"/>
    </source>
</evidence>
<reference evidence="3 4" key="1">
    <citation type="submission" date="2017-06" db="EMBL/GenBank/DDBJ databases">
        <title>Comparative genomic analysis of Ambrosia Fusariam Clade fungi.</title>
        <authorList>
            <person name="Stajich J.E."/>
            <person name="Carrillo J."/>
            <person name="Kijimoto T."/>
            <person name="Eskalen A."/>
            <person name="O'Donnell K."/>
            <person name="Kasson M."/>
        </authorList>
    </citation>
    <scope>NUCLEOTIDE SEQUENCE [LARGE SCALE GENOMIC DNA]</scope>
    <source>
        <strain evidence="3 4">UCR1854</strain>
    </source>
</reference>
<feature type="compositionally biased region" description="Basic and acidic residues" evidence="1">
    <location>
        <begin position="115"/>
        <end position="135"/>
    </location>
</feature>
<evidence type="ECO:0000256" key="1">
    <source>
        <dbReference type="SAM" id="MobiDB-lite"/>
    </source>
</evidence>
<sequence>MTAPKPPDPVLPHIFRSHCEPPDLEEARGPQSLPPSPSKGTSISPHTGYLRLLLALSKPLFFITINNNTPFTPPGSPTIDVGTNGSSEERDSHVSSKEKLPAKSHSQQSQDQDDCDSRDQLSLDPERLKRHRDRTEKLQEILEPALDSGNRESCGIFLCCGGPSACRVLPVLIPISTIETDSLGQWSLIKDSWNTLHKSWRHRLPFYGVKQVSLASVSLLAQAGSSVSTRFGDGNSQFLGTCTPEDLEGQMQKQQAIIDRVPEREFICYYDLRRGTFEHTQECHNHNEDHPPAFEPYELEYECPFEKIRDAKRRLFQLSMRRSLLTLAFQHPEVSEANDLIPKRLFYSHLEILRLCDEWECPSLYELPFQGLMVEEGWLLPSHSIFLVYISGVFMLTVPLRFMFGGWDAAWGAASCLLTLAMFGYQYTRHKATCA</sequence>
<accession>A0A430KZH5</accession>
<dbReference type="AlphaFoldDB" id="A0A430KZH5"/>
<keyword evidence="4" id="KW-1185">Reference proteome</keyword>
<proteinExistence type="predicted"/>
<feature type="compositionally biased region" description="Basic and acidic residues" evidence="1">
    <location>
        <begin position="87"/>
        <end position="101"/>
    </location>
</feature>
<feature type="compositionally biased region" description="Pro residues" evidence="1">
    <location>
        <begin position="1"/>
        <end position="10"/>
    </location>
</feature>
<feature type="region of interest" description="Disordered" evidence="1">
    <location>
        <begin position="1"/>
        <end position="44"/>
    </location>
</feature>
<dbReference type="Proteomes" id="UP000287124">
    <property type="component" value="Unassembled WGS sequence"/>
</dbReference>
<keyword evidence="2" id="KW-1133">Transmembrane helix</keyword>